<evidence type="ECO:0000259" key="2">
    <source>
        <dbReference type="Pfam" id="PF26296"/>
    </source>
</evidence>
<organism evidence="3 4">
    <name type="scientific">Halovenus rubra</name>
    <dbReference type="NCBI Taxonomy" id="869890"/>
    <lineage>
        <taxon>Archaea</taxon>
        <taxon>Methanobacteriati</taxon>
        <taxon>Methanobacteriota</taxon>
        <taxon>Stenosarchaea group</taxon>
        <taxon>Halobacteria</taxon>
        <taxon>Halobacteriales</taxon>
        <taxon>Haloarculaceae</taxon>
        <taxon>Halovenus</taxon>
    </lineage>
</organism>
<dbReference type="EMBL" id="JBHSZQ010000020">
    <property type="protein sequence ID" value="MFC7126463.1"/>
    <property type="molecule type" value="Genomic_DNA"/>
</dbReference>
<dbReference type="Proteomes" id="UP001596414">
    <property type="component" value="Unassembled WGS sequence"/>
</dbReference>
<dbReference type="InterPro" id="IPR057179">
    <property type="entry name" value="DUF7857"/>
</dbReference>
<name>A0ABD5X970_9EURY</name>
<protein>
    <recommendedName>
        <fullName evidence="2">DUF8080 domain-containing protein</fullName>
    </recommendedName>
</protein>
<reference evidence="3 4" key="1">
    <citation type="journal article" date="2014" name="Int. J. Syst. Evol. Microbiol.">
        <title>Complete genome sequence of Corynebacterium casei LMG S-19264T (=DSM 44701T), isolated from a smear-ripened cheese.</title>
        <authorList>
            <consortium name="US DOE Joint Genome Institute (JGI-PGF)"/>
            <person name="Walter F."/>
            <person name="Albersmeier A."/>
            <person name="Kalinowski J."/>
            <person name="Ruckert C."/>
        </authorList>
    </citation>
    <scope>NUCLEOTIDE SEQUENCE [LARGE SCALE GENOMIC DNA]</scope>
    <source>
        <strain evidence="3 4">CGMCC 4.7215</strain>
    </source>
</reference>
<dbReference type="InterPro" id="IPR058393">
    <property type="entry name" value="DUF8080"/>
</dbReference>
<feature type="region of interest" description="Disordered" evidence="1">
    <location>
        <begin position="71"/>
        <end position="163"/>
    </location>
</feature>
<dbReference type="AlphaFoldDB" id="A0ABD5X970"/>
<comment type="caution">
    <text evidence="3">The sequence shown here is derived from an EMBL/GenBank/DDBJ whole genome shotgun (WGS) entry which is preliminary data.</text>
</comment>
<dbReference type="RefSeq" id="WP_267636020.1">
    <property type="nucleotide sequence ID" value="NZ_JAODIY010000001.1"/>
</dbReference>
<evidence type="ECO:0000256" key="1">
    <source>
        <dbReference type="SAM" id="MobiDB-lite"/>
    </source>
</evidence>
<feature type="compositionally biased region" description="Polar residues" evidence="1">
    <location>
        <begin position="116"/>
        <end position="125"/>
    </location>
</feature>
<dbReference type="Pfam" id="PF26296">
    <property type="entry name" value="DUF8080"/>
    <property type="match status" value="1"/>
</dbReference>
<accession>A0ABD5X970</accession>
<proteinExistence type="predicted"/>
<feature type="compositionally biased region" description="Low complexity" evidence="1">
    <location>
        <begin position="145"/>
        <end position="158"/>
    </location>
</feature>
<evidence type="ECO:0000313" key="4">
    <source>
        <dbReference type="Proteomes" id="UP001596414"/>
    </source>
</evidence>
<evidence type="ECO:0000313" key="3">
    <source>
        <dbReference type="EMBL" id="MFC7126463.1"/>
    </source>
</evidence>
<feature type="compositionally biased region" description="Polar residues" evidence="1">
    <location>
        <begin position="85"/>
        <end position="97"/>
    </location>
</feature>
<dbReference type="Pfam" id="PF25256">
    <property type="entry name" value="DUF7857"/>
    <property type="match status" value="1"/>
</dbReference>
<sequence>MATLDWQLEDTGAVTLVELSVRSDRTKQVRIESRLQPVWPPRQQGVPARGWNDSSFEGTVHSGEPLVVGYATPASPVEPPAEITDTGSPTQEPTVTPETIVRTLGDSRPPRETLSKPEQANSLEESGTVPMSERPHVDRRVATAGTGTTQDSVTPTTDTDTDGPIEWFEAVEKRVATTEQLAETTDADEIRTAVDEAGGIGAVRELQAQLDADRQHIQEVQRRSEALADQLSAVELPLSTLERVV</sequence>
<feature type="domain" description="DUF8080" evidence="2">
    <location>
        <begin position="165"/>
        <end position="234"/>
    </location>
</feature>
<gene>
    <name evidence="3" type="ORF">ACFQJ7_10515</name>
</gene>